<dbReference type="Pfam" id="PF23988">
    <property type="entry name" value="DUF7309"/>
    <property type="match status" value="1"/>
</dbReference>
<dbReference type="InterPro" id="IPR055733">
    <property type="entry name" value="DUF7309"/>
</dbReference>
<dbReference type="Pfam" id="PF22007">
    <property type="entry name" value="DUF6930"/>
    <property type="match status" value="1"/>
</dbReference>
<dbReference type="Proteomes" id="UP000607397">
    <property type="component" value="Unassembled WGS sequence"/>
</dbReference>
<evidence type="ECO:0000313" key="3">
    <source>
        <dbReference type="EMBL" id="NCJ05741.1"/>
    </source>
</evidence>
<organism evidence="3 4">
    <name type="scientific">Petrachloros mirabilis ULC683</name>
    <dbReference type="NCBI Taxonomy" id="2781853"/>
    <lineage>
        <taxon>Bacteria</taxon>
        <taxon>Bacillati</taxon>
        <taxon>Cyanobacteriota</taxon>
        <taxon>Cyanophyceae</taxon>
        <taxon>Synechococcales</taxon>
        <taxon>Petrachlorosaceae</taxon>
        <taxon>Petrachloros</taxon>
        <taxon>Petrachloros mirabilis</taxon>
    </lineage>
</organism>
<dbReference type="RefSeq" id="WP_161824223.1">
    <property type="nucleotide sequence ID" value="NZ_WVIC01000006.1"/>
</dbReference>
<evidence type="ECO:0000259" key="2">
    <source>
        <dbReference type="Pfam" id="PF23988"/>
    </source>
</evidence>
<evidence type="ECO:0000313" key="4">
    <source>
        <dbReference type="Proteomes" id="UP000607397"/>
    </source>
</evidence>
<dbReference type="AlphaFoldDB" id="A0A8K1ZXB8"/>
<evidence type="ECO:0000259" key="1">
    <source>
        <dbReference type="Pfam" id="PF22007"/>
    </source>
</evidence>
<feature type="domain" description="DUF6930" evidence="1">
    <location>
        <begin position="9"/>
        <end position="133"/>
    </location>
</feature>
<keyword evidence="4" id="KW-1185">Reference proteome</keyword>
<proteinExistence type="predicted"/>
<dbReference type="InterPro" id="IPR054216">
    <property type="entry name" value="DUF6930"/>
</dbReference>
<feature type="domain" description="DUF7309" evidence="2">
    <location>
        <begin position="151"/>
        <end position="308"/>
    </location>
</feature>
<name>A0A8K1ZXB8_9CYAN</name>
<protein>
    <submittedName>
        <fullName evidence="3">Uncharacterized protein</fullName>
    </submittedName>
</protein>
<accession>A0A8K1ZXB8</accession>
<reference evidence="3" key="1">
    <citation type="submission" date="2019-12" db="EMBL/GenBank/DDBJ databases">
        <title>High-Quality draft genome sequences of three cyanobacteria isolated from the limestone walls of the Old Cathedral of Coimbra.</title>
        <authorList>
            <person name="Tiago I."/>
            <person name="Soares F."/>
            <person name="Portugal A."/>
        </authorList>
    </citation>
    <scope>NUCLEOTIDE SEQUENCE [LARGE SCALE GENOMIC DNA]</scope>
    <source>
        <strain evidence="3">C</strain>
    </source>
</reference>
<dbReference type="EMBL" id="WVIC01000006">
    <property type="protein sequence ID" value="NCJ05741.1"/>
    <property type="molecule type" value="Genomic_DNA"/>
</dbReference>
<sequence length="548" mass="61308">MAFISKSTQRRLQKLKPAAGPWECDRTPLPQTLADQVESGDADEMDWVFCVDDQSMVRAIDLVPHTVGHEGIVRSLIQAMERPKGPISPARPTQILVRDREVQFFLRGALQTLDISVNYVPNLPYIDAIRSELLQSMAPEMPALPEGYGEKLTEFAQRCLTEAYWDYLEDHQILEVSLKVPEPQTFYLALLGFLGVEYGILLYRSLESLRQFRTQAIATDTDQASLEEIEAAFLSQDCLFLNFEDPDDRPKAPSPVLGMSTTQANLSQLRPAFGSIHPLEGVRPFLDDVEAQTMLLVLEALHRFFQRYYRRFIQGDEMPDISKRFQITLPELPQKGISVQVRTLPQLSEELYNEIEDEDPFEDEDLGPPIGTFLRDDLVPQGAMVSLGMIPWTLVSTMRLQARHVQPGKAKEAGDGYPAVVIQTSLPKAKALVQMLEAAGGVQAMGFAAGEDGFGQAQFDLGVIQLKNGQYSLFGEYAANDTIHAQARKKWDRRIQQTQGWSVLMIARGISGATRGSPKLKDVVALYEAPACTGTEMGLELLARMRRF</sequence>
<gene>
    <name evidence="3" type="ORF">GS597_04285</name>
</gene>
<comment type="caution">
    <text evidence="3">The sequence shown here is derived from an EMBL/GenBank/DDBJ whole genome shotgun (WGS) entry which is preliminary data.</text>
</comment>